<evidence type="ECO:0000313" key="2">
    <source>
        <dbReference type="Proteomes" id="UP000570361"/>
    </source>
</evidence>
<evidence type="ECO:0000313" key="1">
    <source>
        <dbReference type="EMBL" id="MBB3108670.1"/>
    </source>
</evidence>
<keyword evidence="2" id="KW-1185">Reference proteome</keyword>
<protein>
    <submittedName>
        <fullName evidence="1">Uncharacterized protein</fullName>
    </submittedName>
</protein>
<sequence length="64" mass="7086">MQRASASIAFILNHPHLPRKSLPTSLPCHLTKLFQTFIMSVTIKYIVNVTTQQVKAGGSSHLLL</sequence>
<dbReference type="EMBL" id="JACHXK010000001">
    <property type="protein sequence ID" value="MBB3108670.1"/>
    <property type="molecule type" value="Genomic_DNA"/>
</dbReference>
<dbReference type="AlphaFoldDB" id="A0A7W5FKZ3"/>
<reference evidence="1 2" key="1">
    <citation type="submission" date="2020-08" db="EMBL/GenBank/DDBJ databases">
        <title>Genomic Encyclopedia of Type Strains, Phase III (KMG-III): the genomes of soil and plant-associated and newly described type strains.</title>
        <authorList>
            <person name="Whitman W."/>
        </authorList>
    </citation>
    <scope>NUCLEOTIDE SEQUENCE [LARGE SCALE GENOMIC DNA]</scope>
    <source>
        <strain evidence="1 2">CECT 5862</strain>
    </source>
</reference>
<name>A0A7W5FKZ3_9BACL</name>
<organism evidence="1 2">
    <name type="scientific">Paenibacillus phyllosphaerae</name>
    <dbReference type="NCBI Taxonomy" id="274593"/>
    <lineage>
        <taxon>Bacteria</taxon>
        <taxon>Bacillati</taxon>
        <taxon>Bacillota</taxon>
        <taxon>Bacilli</taxon>
        <taxon>Bacillales</taxon>
        <taxon>Paenibacillaceae</taxon>
        <taxon>Paenibacillus</taxon>
    </lineage>
</organism>
<comment type="caution">
    <text evidence="1">The sequence shown here is derived from an EMBL/GenBank/DDBJ whole genome shotgun (WGS) entry which is preliminary data.</text>
</comment>
<dbReference type="Proteomes" id="UP000570361">
    <property type="component" value="Unassembled WGS sequence"/>
</dbReference>
<proteinExistence type="predicted"/>
<accession>A0A7W5FKZ3</accession>
<gene>
    <name evidence="1" type="ORF">FHS18_000698</name>
</gene>